<dbReference type="Proteomes" id="UP001497512">
    <property type="component" value="Chromosome 10"/>
</dbReference>
<dbReference type="PANTHER" id="PTHR31236">
    <property type="entry name" value="BURP DOMAIN PROTEIN USPL1-LIKE"/>
    <property type="match status" value="1"/>
</dbReference>
<sequence length="379" mass="40752">MARIMGVISILVGILICMSIHLDVVVVHAMRTPASIFWDQMLPFVQAIPATLKVSVSPVEGTATADQFATAVTGAMSFPALSAKFCVAAGLVCDEDIEIHSYTTKKNSSSTPEVPIMGRHNMMTHASAASRTMGITTINDFQLDFFLEENLVEGAYMHLADNLFDLIPLRAFLPSTVAKVLPALTTANLPKLLAAFTIDKNSRMAAMMATATYLCESPALPGEQRACPTSVEEMAVFVASEVGEQLEVLSTRGAPTSAPATTTTTTEEKKLPPVKVLSYTKRSLGEGKNIVVCHNLMFPSQLYYCHHVTGTKVVQASLGSSDGSIIHGVAICHMDTTLWASEHPAFAALNIPRGAEACHWNTQNDLIWIPTTSSTTSYD</sequence>
<dbReference type="PROSITE" id="PS51277">
    <property type="entry name" value="BURP"/>
    <property type="match status" value="1"/>
</dbReference>
<dbReference type="PANTHER" id="PTHR31236:SF45">
    <property type="entry name" value="BURP DOMAIN-CONTAINING PROTEIN"/>
    <property type="match status" value="1"/>
</dbReference>
<dbReference type="InterPro" id="IPR004873">
    <property type="entry name" value="BURP_dom"/>
</dbReference>
<proteinExistence type="predicted"/>
<protein>
    <recommendedName>
        <fullName evidence="1">BURP domain-containing protein</fullName>
    </recommendedName>
</protein>
<organism evidence="2 3">
    <name type="scientific">Sphagnum troendelagicum</name>
    <dbReference type="NCBI Taxonomy" id="128251"/>
    <lineage>
        <taxon>Eukaryota</taxon>
        <taxon>Viridiplantae</taxon>
        <taxon>Streptophyta</taxon>
        <taxon>Embryophyta</taxon>
        <taxon>Bryophyta</taxon>
        <taxon>Sphagnophytina</taxon>
        <taxon>Sphagnopsida</taxon>
        <taxon>Sphagnales</taxon>
        <taxon>Sphagnaceae</taxon>
        <taxon>Sphagnum</taxon>
    </lineage>
</organism>
<reference evidence="2" key="1">
    <citation type="submission" date="2024-02" db="EMBL/GenBank/DDBJ databases">
        <authorList>
            <consortium name="ELIXIR-Norway"/>
            <consortium name="Elixir Norway"/>
        </authorList>
    </citation>
    <scope>NUCLEOTIDE SEQUENCE</scope>
</reference>
<evidence type="ECO:0000259" key="1">
    <source>
        <dbReference type="PROSITE" id="PS51277"/>
    </source>
</evidence>
<evidence type="ECO:0000313" key="3">
    <source>
        <dbReference type="Proteomes" id="UP001497512"/>
    </source>
</evidence>
<accession>A0ABP0TFF0</accession>
<gene>
    <name evidence="2" type="ORF">CSSPTR1EN2_LOCUS2886</name>
</gene>
<evidence type="ECO:0000313" key="2">
    <source>
        <dbReference type="EMBL" id="CAK9195161.1"/>
    </source>
</evidence>
<dbReference type="InterPro" id="IPR044816">
    <property type="entry name" value="BURP"/>
</dbReference>
<dbReference type="SMART" id="SM01045">
    <property type="entry name" value="BURP"/>
    <property type="match status" value="1"/>
</dbReference>
<dbReference type="Pfam" id="PF03181">
    <property type="entry name" value="BURP"/>
    <property type="match status" value="1"/>
</dbReference>
<feature type="domain" description="BURP" evidence="1">
    <location>
        <begin position="145"/>
        <end position="371"/>
    </location>
</feature>
<name>A0ABP0TFF0_9BRYO</name>
<dbReference type="EMBL" id="OZ019902">
    <property type="protein sequence ID" value="CAK9195161.1"/>
    <property type="molecule type" value="Genomic_DNA"/>
</dbReference>
<keyword evidence="3" id="KW-1185">Reference proteome</keyword>